<dbReference type="GO" id="GO:0034040">
    <property type="term" value="F:ATPase-coupled lipid transmembrane transporter activity"/>
    <property type="evidence" value="ECO:0007669"/>
    <property type="project" value="TreeGrafter"/>
</dbReference>
<dbReference type="InterPro" id="IPR036640">
    <property type="entry name" value="ABC1_TM_sf"/>
</dbReference>
<dbReference type="Pfam" id="PF00664">
    <property type="entry name" value="ABC_membrane"/>
    <property type="match status" value="1"/>
</dbReference>
<dbReference type="RefSeq" id="WP_089769193.1">
    <property type="nucleotide sequence ID" value="NZ_FNPB01000015.1"/>
</dbReference>
<evidence type="ECO:0000259" key="8">
    <source>
        <dbReference type="PROSITE" id="PS50893"/>
    </source>
</evidence>
<dbReference type="Proteomes" id="UP000199170">
    <property type="component" value="Unassembled WGS sequence"/>
</dbReference>
<organism evidence="10 11">
    <name type="scientific">Halobellus clavatus</name>
    <dbReference type="NCBI Taxonomy" id="660517"/>
    <lineage>
        <taxon>Archaea</taxon>
        <taxon>Methanobacteriati</taxon>
        <taxon>Methanobacteriota</taxon>
        <taxon>Stenosarchaea group</taxon>
        <taxon>Halobacteria</taxon>
        <taxon>Halobacteriales</taxon>
        <taxon>Haloferacaceae</taxon>
        <taxon>Halobellus</taxon>
    </lineage>
</organism>
<dbReference type="GO" id="GO:0016887">
    <property type="term" value="F:ATP hydrolysis activity"/>
    <property type="evidence" value="ECO:0007669"/>
    <property type="project" value="InterPro"/>
</dbReference>
<dbReference type="PANTHER" id="PTHR24221:SF654">
    <property type="entry name" value="ATP-BINDING CASSETTE SUB-FAMILY B MEMBER 6"/>
    <property type="match status" value="1"/>
</dbReference>
<evidence type="ECO:0000256" key="6">
    <source>
        <dbReference type="ARBA" id="ARBA00023136"/>
    </source>
</evidence>
<accession>A0A1H3JRZ9</accession>
<dbReference type="SUPFAM" id="SSF90123">
    <property type="entry name" value="ABC transporter transmembrane region"/>
    <property type="match status" value="1"/>
</dbReference>
<evidence type="ECO:0000256" key="7">
    <source>
        <dbReference type="SAM" id="Phobius"/>
    </source>
</evidence>
<protein>
    <submittedName>
        <fullName evidence="10">ATP-binding cassette, subfamily B, MsbA</fullName>
    </submittedName>
</protein>
<reference evidence="11" key="1">
    <citation type="submission" date="2016-10" db="EMBL/GenBank/DDBJ databases">
        <authorList>
            <person name="Varghese N."/>
            <person name="Submissions S."/>
        </authorList>
    </citation>
    <scope>NUCLEOTIDE SEQUENCE [LARGE SCALE GENOMIC DNA]</scope>
    <source>
        <strain evidence="11">CGMCC 1.10118</strain>
    </source>
</reference>
<feature type="transmembrane region" description="Helical" evidence="7">
    <location>
        <begin position="297"/>
        <end position="315"/>
    </location>
</feature>
<dbReference type="InterPro" id="IPR003593">
    <property type="entry name" value="AAA+_ATPase"/>
</dbReference>
<feature type="domain" description="ABC transporter" evidence="8">
    <location>
        <begin position="360"/>
        <end position="594"/>
    </location>
</feature>
<dbReference type="OrthoDB" id="121502at2157"/>
<dbReference type="PANTHER" id="PTHR24221">
    <property type="entry name" value="ATP-BINDING CASSETTE SUB-FAMILY B"/>
    <property type="match status" value="1"/>
</dbReference>
<dbReference type="InterPro" id="IPR011527">
    <property type="entry name" value="ABC1_TM_dom"/>
</dbReference>
<evidence type="ECO:0000313" key="10">
    <source>
        <dbReference type="EMBL" id="SDY42369.1"/>
    </source>
</evidence>
<keyword evidence="4 10" id="KW-0067">ATP-binding</keyword>
<evidence type="ECO:0000256" key="3">
    <source>
        <dbReference type="ARBA" id="ARBA00022741"/>
    </source>
</evidence>
<dbReference type="InterPro" id="IPR003439">
    <property type="entry name" value="ABC_transporter-like_ATP-bd"/>
</dbReference>
<name>A0A1H3JRZ9_9EURY</name>
<feature type="transmembrane region" description="Helical" evidence="7">
    <location>
        <begin position="27"/>
        <end position="53"/>
    </location>
</feature>
<evidence type="ECO:0000256" key="5">
    <source>
        <dbReference type="ARBA" id="ARBA00022989"/>
    </source>
</evidence>
<dbReference type="FunFam" id="3.40.50.300:FF:000218">
    <property type="entry name" value="Multidrug ABC transporter ATP-binding protein"/>
    <property type="match status" value="1"/>
</dbReference>
<dbReference type="InterPro" id="IPR017871">
    <property type="entry name" value="ABC_transporter-like_CS"/>
</dbReference>
<dbReference type="STRING" id="660517.SAMN04487946_11511"/>
<feature type="transmembrane region" description="Helical" evidence="7">
    <location>
        <begin position="89"/>
        <end position="109"/>
    </location>
</feature>
<proteinExistence type="predicted"/>
<dbReference type="SUPFAM" id="SSF52540">
    <property type="entry name" value="P-loop containing nucleoside triphosphate hydrolases"/>
    <property type="match status" value="1"/>
</dbReference>
<comment type="subcellular location">
    <subcellularLocation>
        <location evidence="1">Membrane</location>
        <topology evidence="1">Multi-pass membrane protein</topology>
    </subcellularLocation>
</comment>
<feature type="domain" description="ABC transmembrane type-1" evidence="9">
    <location>
        <begin position="68"/>
        <end position="327"/>
    </location>
</feature>
<evidence type="ECO:0000259" key="9">
    <source>
        <dbReference type="PROSITE" id="PS50929"/>
    </source>
</evidence>
<dbReference type="EMBL" id="FNPB01000015">
    <property type="protein sequence ID" value="SDY42369.1"/>
    <property type="molecule type" value="Genomic_DNA"/>
</dbReference>
<sequence>MTDAGEDITLQMKLTAVRQVAQFRPKLTLVIVLLGGATAFLEGIGLSFIWPILEVAQAQEPITEANGLLGIFLRAYALVGVPFQLEYLILGVGLAMTVRFVSSFFVAWLRSIVQKTYEEALRTKAFDSALEARVSYFDEEGSDDILNAIITETRYSGRVIEAGVQSLETAFLAVVYLSVMFYIAPRMALFALVLLGGITYLLREIIEPAYTVGSRVATANERVQEAVQAGTQGIRDVKLFGLSDEVFDIFSEWIGKYRSASINLERNKAAIQNFYDLAAALSLFTLIYIGFAYSGLALGALGIFFLAMFRLAPLVSRLNNKIYSLEGNLSHLVRTQKFVEELGSRRETDGDLTPGRVSRVEFDDVHFSYSNDEQILDGISFSIARGEFVAFVGQSGAGKSTIVSLLSRFYIPDSGVITADGTPINEFDLRAWRDRIAVVRQHPFIFNDTLRGNVTVGNQDATHDEVERVCEIAKVDEFLDDLPKGYDSQLGDDGIRLSGGQRQRVAIARALLTDADFLVLDEATSDLDSNLEKEVQASIEAMDHDYGIITIAHRLSTVKNTDRIYTIDSGQIIETGGHDELLTEGGKYAELYEIQSQTVE</sequence>
<dbReference type="GO" id="GO:0140359">
    <property type="term" value="F:ABC-type transporter activity"/>
    <property type="evidence" value="ECO:0007669"/>
    <property type="project" value="InterPro"/>
</dbReference>
<keyword evidence="6 7" id="KW-0472">Membrane</keyword>
<evidence type="ECO:0000256" key="2">
    <source>
        <dbReference type="ARBA" id="ARBA00022692"/>
    </source>
</evidence>
<evidence type="ECO:0000256" key="1">
    <source>
        <dbReference type="ARBA" id="ARBA00004141"/>
    </source>
</evidence>
<keyword evidence="2 7" id="KW-0812">Transmembrane</keyword>
<keyword evidence="5 7" id="KW-1133">Transmembrane helix</keyword>
<evidence type="ECO:0000313" key="11">
    <source>
        <dbReference type="Proteomes" id="UP000199170"/>
    </source>
</evidence>
<dbReference type="Gene3D" id="1.20.1560.10">
    <property type="entry name" value="ABC transporter type 1, transmembrane domain"/>
    <property type="match status" value="1"/>
</dbReference>
<dbReference type="GO" id="GO:0005524">
    <property type="term" value="F:ATP binding"/>
    <property type="evidence" value="ECO:0007669"/>
    <property type="project" value="UniProtKB-KW"/>
</dbReference>
<dbReference type="GO" id="GO:0016020">
    <property type="term" value="C:membrane"/>
    <property type="evidence" value="ECO:0007669"/>
    <property type="project" value="UniProtKB-SubCell"/>
</dbReference>
<keyword evidence="11" id="KW-1185">Reference proteome</keyword>
<dbReference type="InterPro" id="IPR027417">
    <property type="entry name" value="P-loop_NTPase"/>
</dbReference>
<dbReference type="Pfam" id="PF00005">
    <property type="entry name" value="ABC_tran"/>
    <property type="match status" value="1"/>
</dbReference>
<dbReference type="Gene3D" id="3.40.50.300">
    <property type="entry name" value="P-loop containing nucleotide triphosphate hydrolases"/>
    <property type="match status" value="1"/>
</dbReference>
<gene>
    <name evidence="10" type="ORF">SAMN04487946_11511</name>
</gene>
<dbReference type="PROSITE" id="PS00211">
    <property type="entry name" value="ABC_TRANSPORTER_1"/>
    <property type="match status" value="1"/>
</dbReference>
<keyword evidence="3" id="KW-0547">Nucleotide-binding</keyword>
<evidence type="ECO:0000256" key="4">
    <source>
        <dbReference type="ARBA" id="ARBA00022840"/>
    </source>
</evidence>
<dbReference type="PROSITE" id="PS50893">
    <property type="entry name" value="ABC_TRANSPORTER_2"/>
    <property type="match status" value="1"/>
</dbReference>
<dbReference type="InterPro" id="IPR039421">
    <property type="entry name" value="Type_1_exporter"/>
</dbReference>
<dbReference type="AlphaFoldDB" id="A0A1H3JRZ9"/>
<dbReference type="PROSITE" id="PS50929">
    <property type="entry name" value="ABC_TM1F"/>
    <property type="match status" value="1"/>
</dbReference>
<feature type="transmembrane region" description="Helical" evidence="7">
    <location>
        <begin position="164"/>
        <end position="183"/>
    </location>
</feature>
<dbReference type="SMART" id="SM00382">
    <property type="entry name" value="AAA"/>
    <property type="match status" value="1"/>
</dbReference>
<feature type="transmembrane region" description="Helical" evidence="7">
    <location>
        <begin position="189"/>
        <end position="206"/>
    </location>
</feature>